<keyword evidence="4" id="KW-0548">Nucleotidyltransferase</keyword>
<evidence type="ECO:0000256" key="1">
    <source>
        <dbReference type="SAM" id="MobiDB-lite"/>
    </source>
</evidence>
<keyword evidence="2" id="KW-0472">Membrane</keyword>
<evidence type="ECO:0000259" key="3">
    <source>
        <dbReference type="Pfam" id="PF17921"/>
    </source>
</evidence>
<organism evidence="4">
    <name type="scientific">Tanacetum cinerariifolium</name>
    <name type="common">Dalmatian daisy</name>
    <name type="synonym">Chrysanthemum cinerariifolium</name>
    <dbReference type="NCBI Taxonomy" id="118510"/>
    <lineage>
        <taxon>Eukaryota</taxon>
        <taxon>Viridiplantae</taxon>
        <taxon>Streptophyta</taxon>
        <taxon>Embryophyta</taxon>
        <taxon>Tracheophyta</taxon>
        <taxon>Spermatophyta</taxon>
        <taxon>Magnoliopsida</taxon>
        <taxon>eudicotyledons</taxon>
        <taxon>Gunneridae</taxon>
        <taxon>Pentapetalae</taxon>
        <taxon>asterids</taxon>
        <taxon>campanulids</taxon>
        <taxon>Asterales</taxon>
        <taxon>Asteraceae</taxon>
        <taxon>Asteroideae</taxon>
        <taxon>Anthemideae</taxon>
        <taxon>Anthemidinae</taxon>
        <taxon>Tanacetum</taxon>
    </lineage>
</organism>
<proteinExistence type="predicted"/>
<dbReference type="AlphaFoldDB" id="A0A6L2KXP4"/>
<keyword evidence="4" id="KW-0808">Transferase</keyword>
<dbReference type="GO" id="GO:0003964">
    <property type="term" value="F:RNA-directed DNA polymerase activity"/>
    <property type="evidence" value="ECO:0007669"/>
    <property type="project" value="UniProtKB-KW"/>
</dbReference>
<evidence type="ECO:0000313" key="4">
    <source>
        <dbReference type="EMBL" id="GEU53759.1"/>
    </source>
</evidence>
<comment type="caution">
    <text evidence="4">The sequence shown here is derived from an EMBL/GenBank/DDBJ whole genome shotgun (WGS) entry which is preliminary data.</text>
</comment>
<dbReference type="Pfam" id="PF17921">
    <property type="entry name" value="Integrase_H2C2"/>
    <property type="match status" value="1"/>
</dbReference>
<reference evidence="4" key="1">
    <citation type="journal article" date="2019" name="Sci. Rep.">
        <title>Draft genome of Tanacetum cinerariifolium, the natural source of mosquito coil.</title>
        <authorList>
            <person name="Yamashiro T."/>
            <person name="Shiraishi A."/>
            <person name="Satake H."/>
            <person name="Nakayama K."/>
        </authorList>
    </citation>
    <scope>NUCLEOTIDE SEQUENCE</scope>
</reference>
<name>A0A6L2KXP4_TANCI</name>
<feature type="region of interest" description="Disordered" evidence="1">
    <location>
        <begin position="1"/>
        <end position="20"/>
    </location>
</feature>
<protein>
    <submittedName>
        <fullName evidence="4">Putative reverse transcriptase domain-containing protein</fullName>
    </submittedName>
</protein>
<sequence length="475" mass="54142">MNSTIQPSIKDRIQTDQNEASEVVNTPAEMLQRLNKQMKHKSDGSWYYLDRIWVLLTGDARTLIMDEAHKSKYSVHPRADKMYHDLRDMYWWLGMKKDIALYGLEYGRYGVSGFLRVGTTFDIFQNILFLYSLNMAYYLLLDTAYWILFPLWSLIVDSPPTSLISFLSARSCANYRKNNAFLSKLDTHRDGEKTRTQWGNPKPEVFGAGWGMLIELRGGFRGVNEEFYWVRGEDGAQDPQPTPPFARFIVVIRKNFLFVYLVEHCARKYASIRSPIGIREGLGEHLTPMERHNKIPIGDQGGVLPSSGYGVLDLVSFVVFGECSYRYVVSSLMDTTYWLSEQGNPVDAKLNFVEEPIEIIEHEFKKLKWSRIPIVKLQLVGDRFGNVIAWTTIAMLIGFGLLWTSKKKFNEAKFIPYGLELITGIHATVAKPRVKVDLVKSSEVNDSRFAIYSLLRKDDGEGGGLFPGGDGGEGF</sequence>
<feature type="transmembrane region" description="Helical" evidence="2">
    <location>
        <begin position="135"/>
        <end position="155"/>
    </location>
</feature>
<evidence type="ECO:0000256" key="2">
    <source>
        <dbReference type="SAM" id="Phobius"/>
    </source>
</evidence>
<keyword evidence="4" id="KW-0695">RNA-directed DNA polymerase</keyword>
<gene>
    <name evidence="4" type="ORF">Tci_025737</name>
</gene>
<dbReference type="Gene3D" id="1.10.340.70">
    <property type="match status" value="1"/>
</dbReference>
<feature type="transmembrane region" description="Helical" evidence="2">
    <location>
        <begin position="384"/>
        <end position="403"/>
    </location>
</feature>
<feature type="domain" description="Integrase zinc-binding" evidence="3">
    <location>
        <begin position="60"/>
        <end position="102"/>
    </location>
</feature>
<keyword evidence="2" id="KW-0812">Transmembrane</keyword>
<accession>A0A6L2KXP4</accession>
<dbReference type="EMBL" id="BKCJ010003224">
    <property type="protein sequence ID" value="GEU53759.1"/>
    <property type="molecule type" value="Genomic_DNA"/>
</dbReference>
<dbReference type="InterPro" id="IPR041588">
    <property type="entry name" value="Integrase_H2C2"/>
</dbReference>
<keyword evidence="2" id="KW-1133">Transmembrane helix</keyword>